<dbReference type="InterPro" id="IPR042465">
    <property type="entry name" value="XXLT1"/>
</dbReference>
<evidence type="ECO:0000256" key="1">
    <source>
        <dbReference type="SAM" id="MobiDB-lite"/>
    </source>
</evidence>
<accession>A0AA88HM65</accession>
<comment type="caution">
    <text evidence="2">The sequence shown here is derived from an EMBL/GenBank/DDBJ whole genome shotgun (WGS) entry which is preliminary data.</text>
</comment>
<dbReference type="EMBL" id="JAVRJZ010000016">
    <property type="protein sequence ID" value="KAK2711498.1"/>
    <property type="molecule type" value="Genomic_DNA"/>
</dbReference>
<feature type="compositionally biased region" description="Polar residues" evidence="1">
    <location>
        <begin position="84"/>
        <end position="102"/>
    </location>
</feature>
<sequence>MSQNYTAKDRYHKYHDVTVHFRPLYHKIFTYEKIVVLDVDLEFRSPLDELFNHFKQMSPNQIIAVAYDQTPYYRKAFRKYRTKNPLTSIGSPSPGHQETLNGDTAEDHKIERTVSFLTLHPMDCT</sequence>
<protein>
    <submittedName>
        <fullName evidence="2">Uncharacterized protein</fullName>
    </submittedName>
</protein>
<feature type="region of interest" description="Disordered" evidence="1">
    <location>
        <begin position="84"/>
        <end position="105"/>
    </location>
</feature>
<name>A0AA88HM65_ARTSF</name>
<dbReference type="AlphaFoldDB" id="A0AA88HM65"/>
<evidence type="ECO:0000313" key="2">
    <source>
        <dbReference type="EMBL" id="KAK2711498.1"/>
    </source>
</evidence>
<keyword evidence="3" id="KW-1185">Reference proteome</keyword>
<dbReference type="GO" id="GO:0005789">
    <property type="term" value="C:endoplasmic reticulum membrane"/>
    <property type="evidence" value="ECO:0007669"/>
    <property type="project" value="TreeGrafter"/>
</dbReference>
<dbReference type="GO" id="GO:0140560">
    <property type="term" value="F:xylosyl alpha-1,3-xylosyltransferase activity"/>
    <property type="evidence" value="ECO:0007669"/>
    <property type="project" value="TreeGrafter"/>
</dbReference>
<dbReference type="Proteomes" id="UP001187531">
    <property type="component" value="Unassembled WGS sequence"/>
</dbReference>
<dbReference type="PANTHER" id="PTHR46612">
    <property type="entry name" value="XYLOSIDE XYLOSYLTRANSFERASE 1"/>
    <property type="match status" value="1"/>
</dbReference>
<reference evidence="2" key="1">
    <citation type="submission" date="2023-07" db="EMBL/GenBank/DDBJ databases">
        <title>Chromosome-level genome assembly of Artemia franciscana.</title>
        <authorList>
            <person name="Jo E."/>
        </authorList>
    </citation>
    <scope>NUCLEOTIDE SEQUENCE</scope>
    <source>
        <tissue evidence="2">Whole body</tissue>
    </source>
</reference>
<dbReference type="SUPFAM" id="SSF53448">
    <property type="entry name" value="Nucleotide-diphospho-sugar transferases"/>
    <property type="match status" value="1"/>
</dbReference>
<proteinExistence type="predicted"/>
<dbReference type="Gene3D" id="3.90.550.10">
    <property type="entry name" value="Spore Coat Polysaccharide Biosynthesis Protein SpsA, Chain A"/>
    <property type="match status" value="1"/>
</dbReference>
<dbReference type="InterPro" id="IPR029044">
    <property type="entry name" value="Nucleotide-diphossugar_trans"/>
</dbReference>
<organism evidence="2 3">
    <name type="scientific">Artemia franciscana</name>
    <name type="common">Brine shrimp</name>
    <name type="synonym">Artemia sanfranciscana</name>
    <dbReference type="NCBI Taxonomy" id="6661"/>
    <lineage>
        <taxon>Eukaryota</taxon>
        <taxon>Metazoa</taxon>
        <taxon>Ecdysozoa</taxon>
        <taxon>Arthropoda</taxon>
        <taxon>Crustacea</taxon>
        <taxon>Branchiopoda</taxon>
        <taxon>Anostraca</taxon>
        <taxon>Artemiidae</taxon>
        <taxon>Artemia</taxon>
    </lineage>
</organism>
<dbReference type="GO" id="GO:0016266">
    <property type="term" value="P:protein O-linked glycosylation via N-acetyl-galactosamine"/>
    <property type="evidence" value="ECO:0007669"/>
    <property type="project" value="TreeGrafter"/>
</dbReference>
<evidence type="ECO:0000313" key="3">
    <source>
        <dbReference type="Proteomes" id="UP001187531"/>
    </source>
</evidence>
<dbReference type="PANTHER" id="PTHR46612:SF1">
    <property type="entry name" value="XYLOSIDE XYLOSYLTRANSFERASE 1"/>
    <property type="match status" value="1"/>
</dbReference>
<gene>
    <name evidence="2" type="ORF">QYM36_012606</name>
</gene>